<keyword evidence="1" id="KW-0812">Transmembrane</keyword>
<accession>A0ABS4IWM6</accession>
<evidence type="ECO:0000256" key="1">
    <source>
        <dbReference type="SAM" id="Phobius"/>
    </source>
</evidence>
<proteinExistence type="predicted"/>
<comment type="caution">
    <text evidence="2">The sequence shown here is derived from an EMBL/GenBank/DDBJ whole genome shotgun (WGS) entry which is preliminary data.</text>
</comment>
<keyword evidence="3" id="KW-1185">Reference proteome</keyword>
<gene>
    <name evidence="2" type="ORF">J2Z66_003609</name>
</gene>
<evidence type="ECO:0000313" key="2">
    <source>
        <dbReference type="EMBL" id="MBP1992001.1"/>
    </source>
</evidence>
<dbReference type="InterPro" id="IPR025416">
    <property type="entry name" value="YqzM"/>
</dbReference>
<reference evidence="2 3" key="1">
    <citation type="submission" date="2021-03" db="EMBL/GenBank/DDBJ databases">
        <title>Genomic Encyclopedia of Type Strains, Phase IV (KMG-IV): sequencing the most valuable type-strain genomes for metagenomic binning, comparative biology and taxonomic classification.</title>
        <authorList>
            <person name="Goeker M."/>
        </authorList>
    </citation>
    <scope>NUCLEOTIDE SEQUENCE [LARGE SCALE GENOMIC DNA]</scope>
    <source>
        <strain evidence="2 3">DSM 26048</strain>
    </source>
</reference>
<name>A0ABS4IWM6_9BACL</name>
<dbReference type="Pfam" id="PF14141">
    <property type="entry name" value="YqzM"/>
    <property type="match status" value="1"/>
</dbReference>
<evidence type="ECO:0008006" key="4">
    <source>
        <dbReference type="Google" id="ProtNLM"/>
    </source>
</evidence>
<dbReference type="Proteomes" id="UP001519287">
    <property type="component" value="Unassembled WGS sequence"/>
</dbReference>
<organism evidence="2 3">
    <name type="scientific">Paenibacillus eucommiae</name>
    <dbReference type="NCBI Taxonomy" id="1355755"/>
    <lineage>
        <taxon>Bacteria</taxon>
        <taxon>Bacillati</taxon>
        <taxon>Bacillota</taxon>
        <taxon>Bacilli</taxon>
        <taxon>Bacillales</taxon>
        <taxon>Paenibacillaceae</taxon>
        <taxon>Paenibacillus</taxon>
    </lineage>
</organism>
<sequence>MSDPKHPELHVNEEPRNDFLDAAIGFGAFFGFLLLMGVVATVIKLLMG</sequence>
<protein>
    <recommendedName>
        <fullName evidence="4">YqzM family protein</fullName>
    </recommendedName>
</protein>
<keyword evidence="1" id="KW-1133">Transmembrane helix</keyword>
<dbReference type="EMBL" id="JAGGLB010000011">
    <property type="protein sequence ID" value="MBP1992001.1"/>
    <property type="molecule type" value="Genomic_DNA"/>
</dbReference>
<keyword evidence="1" id="KW-0472">Membrane</keyword>
<dbReference type="RefSeq" id="WP_209972718.1">
    <property type="nucleotide sequence ID" value="NZ_JAGGLB010000011.1"/>
</dbReference>
<feature type="transmembrane region" description="Helical" evidence="1">
    <location>
        <begin position="22"/>
        <end position="46"/>
    </location>
</feature>
<evidence type="ECO:0000313" key="3">
    <source>
        <dbReference type="Proteomes" id="UP001519287"/>
    </source>
</evidence>